<proteinExistence type="predicted"/>
<keyword evidence="1" id="KW-0732">Signal</keyword>
<dbReference type="AlphaFoldDB" id="A0A1L9U0D9"/>
<reference evidence="3" key="1">
    <citation type="journal article" date="2017" name="Genome Biol.">
        <title>Comparative genomics reveals high biological diversity and specific adaptations in the industrially and medically important fungal genus Aspergillus.</title>
        <authorList>
            <person name="de Vries R.P."/>
            <person name="Riley R."/>
            <person name="Wiebenga A."/>
            <person name="Aguilar-Osorio G."/>
            <person name="Amillis S."/>
            <person name="Uchima C.A."/>
            <person name="Anderluh G."/>
            <person name="Asadollahi M."/>
            <person name="Askin M."/>
            <person name="Barry K."/>
            <person name="Battaglia E."/>
            <person name="Bayram O."/>
            <person name="Benocci T."/>
            <person name="Braus-Stromeyer S.A."/>
            <person name="Caldana C."/>
            <person name="Canovas D."/>
            <person name="Cerqueira G.C."/>
            <person name="Chen F."/>
            <person name="Chen W."/>
            <person name="Choi C."/>
            <person name="Clum A."/>
            <person name="Dos Santos R.A."/>
            <person name="Damasio A.R."/>
            <person name="Diallinas G."/>
            <person name="Emri T."/>
            <person name="Fekete E."/>
            <person name="Flipphi M."/>
            <person name="Freyberg S."/>
            <person name="Gallo A."/>
            <person name="Gournas C."/>
            <person name="Habgood R."/>
            <person name="Hainaut M."/>
            <person name="Harispe M.L."/>
            <person name="Henrissat B."/>
            <person name="Hilden K.S."/>
            <person name="Hope R."/>
            <person name="Hossain A."/>
            <person name="Karabika E."/>
            <person name="Karaffa L."/>
            <person name="Karanyi Z."/>
            <person name="Krasevec N."/>
            <person name="Kuo A."/>
            <person name="Kusch H."/>
            <person name="LaButti K."/>
            <person name="Lagendijk E.L."/>
            <person name="Lapidus A."/>
            <person name="Levasseur A."/>
            <person name="Lindquist E."/>
            <person name="Lipzen A."/>
            <person name="Logrieco A.F."/>
            <person name="MacCabe A."/>
            <person name="Maekelae M.R."/>
            <person name="Malavazi I."/>
            <person name="Melin P."/>
            <person name="Meyer V."/>
            <person name="Mielnichuk N."/>
            <person name="Miskei M."/>
            <person name="Molnar A.P."/>
            <person name="Mule G."/>
            <person name="Ngan C.Y."/>
            <person name="Orejas M."/>
            <person name="Orosz E."/>
            <person name="Ouedraogo J.P."/>
            <person name="Overkamp K.M."/>
            <person name="Park H.-S."/>
            <person name="Perrone G."/>
            <person name="Piumi F."/>
            <person name="Punt P.J."/>
            <person name="Ram A.F."/>
            <person name="Ramon A."/>
            <person name="Rauscher S."/>
            <person name="Record E."/>
            <person name="Riano-Pachon D.M."/>
            <person name="Robert V."/>
            <person name="Roehrig J."/>
            <person name="Ruller R."/>
            <person name="Salamov A."/>
            <person name="Salih N.S."/>
            <person name="Samson R.A."/>
            <person name="Sandor E."/>
            <person name="Sanguinetti M."/>
            <person name="Schuetze T."/>
            <person name="Sepcic K."/>
            <person name="Shelest E."/>
            <person name="Sherlock G."/>
            <person name="Sophianopoulou V."/>
            <person name="Squina F.M."/>
            <person name="Sun H."/>
            <person name="Susca A."/>
            <person name="Todd R.B."/>
            <person name="Tsang A."/>
            <person name="Unkles S.E."/>
            <person name="van de Wiele N."/>
            <person name="van Rossen-Uffink D."/>
            <person name="Oliveira J.V."/>
            <person name="Vesth T.C."/>
            <person name="Visser J."/>
            <person name="Yu J.-H."/>
            <person name="Zhou M."/>
            <person name="Andersen M.R."/>
            <person name="Archer D.B."/>
            <person name="Baker S.E."/>
            <person name="Benoit I."/>
            <person name="Brakhage A.A."/>
            <person name="Braus G.H."/>
            <person name="Fischer R."/>
            <person name="Frisvad J.C."/>
            <person name="Goldman G.H."/>
            <person name="Houbraken J."/>
            <person name="Oakley B."/>
            <person name="Pocsi I."/>
            <person name="Scazzocchio C."/>
            <person name="Seiboth B."/>
            <person name="vanKuyk P.A."/>
            <person name="Wortman J."/>
            <person name="Dyer P.S."/>
            <person name="Grigoriev I.V."/>
        </authorList>
    </citation>
    <scope>NUCLEOTIDE SEQUENCE [LARGE SCALE GENOMIC DNA]</scope>
    <source>
        <strain evidence="3">CBS 593.65</strain>
    </source>
</reference>
<dbReference type="RefSeq" id="XP_040708947.1">
    <property type="nucleotide sequence ID" value="XM_040845985.1"/>
</dbReference>
<evidence type="ECO:0000313" key="2">
    <source>
        <dbReference type="EMBL" id="OJJ65141.1"/>
    </source>
</evidence>
<dbReference type="STRING" id="1036612.A0A1L9U0D9"/>
<accession>A0A1L9U0D9</accession>
<dbReference type="VEuPathDB" id="FungiDB:ASPSYDRAFT_39939"/>
<dbReference type="Proteomes" id="UP000184356">
    <property type="component" value="Unassembled WGS sequence"/>
</dbReference>
<feature type="chain" id="PRO_5009887696" evidence="1">
    <location>
        <begin position="23"/>
        <end position="373"/>
    </location>
</feature>
<sequence length="373" mass="40396">MGHLLRVYGLVLGIASLTGTLAQVCTSSSRSYHISSQDQLDVLAQNCTVIDSPFYVQSNYMGSSFVLHNVTNISQSLNFEWSDTSPRSPLSIEFPDLIRAKSIFLSHVSSLTKLSLPKLEYTDYFSMSGPWEMPDLEFPSLRNTSAIRLQGNISRVSFPALKTVHGDLLIDNAIDPFMRMKPNTTTVDLSLPVLEKAYNIEVRGKVANMSAPELTAVNSPKADLGKLTLDLQGDAKALSLPKLSSVGGMIDISGNLSSLSLPSLRTLPPYFTIWPRAPLDIELPVESGERIEIGGAVKSVSLPNLRNFTHIDVGSTTGINCDSLIRDLKENVTAAGGDEDGRMICHSAAGVLRALGAQAVLAIAVVITWVEFF</sequence>
<keyword evidence="3" id="KW-1185">Reference proteome</keyword>
<dbReference type="GeneID" id="63762058"/>
<evidence type="ECO:0000313" key="3">
    <source>
        <dbReference type="Proteomes" id="UP000184356"/>
    </source>
</evidence>
<feature type="signal peptide" evidence="1">
    <location>
        <begin position="1"/>
        <end position="22"/>
    </location>
</feature>
<dbReference type="OrthoDB" id="536881at2759"/>
<gene>
    <name evidence="2" type="ORF">ASPSYDRAFT_39939</name>
</gene>
<protein>
    <submittedName>
        <fullName evidence="2">Uncharacterized protein</fullName>
    </submittedName>
</protein>
<organism evidence="2 3">
    <name type="scientific">Aspergillus sydowii CBS 593.65</name>
    <dbReference type="NCBI Taxonomy" id="1036612"/>
    <lineage>
        <taxon>Eukaryota</taxon>
        <taxon>Fungi</taxon>
        <taxon>Dikarya</taxon>
        <taxon>Ascomycota</taxon>
        <taxon>Pezizomycotina</taxon>
        <taxon>Eurotiomycetes</taxon>
        <taxon>Eurotiomycetidae</taxon>
        <taxon>Eurotiales</taxon>
        <taxon>Aspergillaceae</taxon>
        <taxon>Aspergillus</taxon>
        <taxon>Aspergillus subgen. Nidulantes</taxon>
    </lineage>
</organism>
<name>A0A1L9U0D9_9EURO</name>
<dbReference type="EMBL" id="KV878582">
    <property type="protein sequence ID" value="OJJ65141.1"/>
    <property type="molecule type" value="Genomic_DNA"/>
</dbReference>
<evidence type="ECO:0000256" key="1">
    <source>
        <dbReference type="SAM" id="SignalP"/>
    </source>
</evidence>